<feature type="domain" description="Fibronectin type-III" evidence="4">
    <location>
        <begin position="1524"/>
        <end position="1614"/>
    </location>
</feature>
<feature type="region of interest" description="Disordered" evidence="3">
    <location>
        <begin position="358"/>
        <end position="402"/>
    </location>
</feature>
<feature type="compositionally biased region" description="Acidic residues" evidence="3">
    <location>
        <begin position="363"/>
        <end position="373"/>
    </location>
</feature>
<keyword evidence="1" id="KW-0378">Hydrolase</keyword>
<dbReference type="GO" id="GO:0016798">
    <property type="term" value="F:hydrolase activity, acting on glycosyl bonds"/>
    <property type="evidence" value="ECO:0007669"/>
    <property type="project" value="UniProtKB-KW"/>
</dbReference>
<dbReference type="Proteomes" id="UP000291259">
    <property type="component" value="Chromosome"/>
</dbReference>
<dbReference type="GO" id="GO:0000272">
    <property type="term" value="P:polysaccharide catabolic process"/>
    <property type="evidence" value="ECO:0007669"/>
    <property type="project" value="UniProtKB-KW"/>
</dbReference>
<dbReference type="InterPro" id="IPR013783">
    <property type="entry name" value="Ig-like_fold"/>
</dbReference>
<dbReference type="InterPro" id="IPR036116">
    <property type="entry name" value="FN3_sf"/>
</dbReference>
<dbReference type="PANTHER" id="PTHR34720:SF9">
    <property type="entry name" value="BLR4714 PROTEIN"/>
    <property type="match status" value="1"/>
</dbReference>
<name>A0A4P6FD33_9MICO</name>
<gene>
    <name evidence="5" type="ORF">ET445_10815</name>
</gene>
<sequence length="1807" mass="189379">MGFFSLRGPARKSVASTAVLAVLAGVPIGIAVLHEGFPVTDPDLRVRDVWVTNASDLLAGRLNRQIEELDAAVAVASATADVFQNGDDVFLYDAVAGAVERVDPSYTELIERIDVPPASKLAYGGDVLAVLSPKGELWRISTGGELSFDWRGTEPVAKLGEGGAVAVSGEGTVLATAAEKGELLELARGVDEPERVEVGSLGEHQLAAVGEQPVILDRAKNTVIVGDRRVDLPDDGLRLQQSGPDAESAIVATSNGLLEIPLGGGEVVERSADGASGSTPDRVAAPVRVGTCVHGAWADSARYLAVCDGREPHAVALDQSSGSGRFEFRVNRDVVALNNLDNGDAWLIDSDLRLVDNWGEVSPPDESDGEEGDEKASTESFEDTLAQRTEQNRPPVAHDDTYGVRAGRATIIDVLQNDSDPDGDVLTVASTTAVPESMGRLEVIDGGRALQFLPAEAAAGTTSFRYSVSDGREGVAEASVNVRLVPESENVAPVSLRSAALSIEQNQQISYNLLTDWVDPDGDDVFLVDASPTGGDSVRASPDGSITFEHKSAELGLKEVAFTVSDGTATATGTLTVDVKPAGSLNPVGTPDFARVFPGESIAIEPLANDRSPSGAPLELLGVRETPDGATVTANPDRGTITFSSAAPGEYVFLYDLAAGEKLSVGLVRVQVAERPTDDAAPIAVKDTAYLRPGEPVVVPVLSNDVSPAGLVLAVQSVDDTATQGLVSVELLTNTVVRVSAFEALDRQLQFTYTVSDGRGTSTATVTVVPVPPLVKHQPPVALDDRTVVRAGDIVTVPVLANDYHPDASPIRLLDDLDQSGAPGGLAFIDDESIRFQAPETAGVQTVSYTITDDFEQTARATVTFTVVARDGSNRAPSPLPITSRTFESSGVKVDVPLDGIDPDGDSVTLLDFTSTPALGRITSRTSRSFTYEAFAGTAGTDSFTYEVQDAFGERATGTIRIGVIPRPLTQAPPVAVDDSVQMKPGRTFGIEVLANDTDPNGYALTVTDLPEIDKGITAEIRDGKRVVVKTPKSEGAYTLSYEVSNGHGGMDSAFVQIAVSDVAVIEPPTAEDQIIEPEKVVSKEPVAVFPLHDATNPGGLVEDLAVTVEGPNAKRAEVASDGTITVTPGQERYAVAFRLTNEVDDLSAMAFVIVPPLPPELLDEPQIDPRTGKTIEPTAPPAPTAAGATPTPTPTPTVKPKTQEELDAEEKAKFPPPHLKDLDEIVVPQNGKIEWDIEDLVEVPSGQPALLLSAEATHAKNDPMVDDTTLRFQPAKDYRGLATLTFEVTDGEDADDPVGRTALLRLQIIVGDPEFNDQPPTFTPRTLTIEAGESPVEIDLRASTDHTNRDNIQKVGYQNLKGATGAIAAQLTGGSKLRVSSPLGTPTNTSTRITFDLKFNEFTVPGYVDVKVVSSTRPKPIAVNDPGAGEIEMGRSETKLIPVLDNDFNPFAQDGQPLRIIDTSIDQASVGANASAVVSGSNVSVRTGPTFTGTLSIIYRIGDATKDATREAQGRVTVVVRAAPDKANPPTASAGDGTAIVRFTAPANNNSPITGYLLTWNGGSRDLGAAEAGRDQTISGLTNGTAYQFRVVAINAKGSSPASDQSVAVTPYGAPSAVGSLSIPTPGYGPTTVTANWTAPGVTGGGAVKYQARIDSGGWNDVSGLSFSFSNIGVGSHTVYVRAVNVGSGKPGPETSRAVGVPQEPPPPPVYGQVCKREFSSGRGWLVGLNYYNVPAGNYTVHATIAGGWTGTKPVIYLSGTGSVTLQNYIWNTTGPVSVSVVGPTTVSVGTASVSDWRNLPVGTCW</sequence>
<keyword evidence="2" id="KW-0119">Carbohydrate metabolism</keyword>
<dbReference type="Gene3D" id="2.60.40.3440">
    <property type="match status" value="1"/>
</dbReference>
<dbReference type="Gene3D" id="2.60.40.10">
    <property type="entry name" value="Immunoglobulins"/>
    <property type="match status" value="1"/>
</dbReference>
<accession>A0A4P6FD33</accession>
<dbReference type="Pfam" id="PF00041">
    <property type="entry name" value="fn3"/>
    <property type="match status" value="1"/>
</dbReference>
<dbReference type="Pfam" id="PF17963">
    <property type="entry name" value="Big_9"/>
    <property type="match status" value="6"/>
</dbReference>
<dbReference type="RefSeq" id="WP_129191253.1">
    <property type="nucleotide sequence ID" value="NZ_CP035491.1"/>
</dbReference>
<dbReference type="SMART" id="SM00060">
    <property type="entry name" value="FN3"/>
    <property type="match status" value="2"/>
</dbReference>
<dbReference type="Gene3D" id="2.60.40.2810">
    <property type="match status" value="1"/>
</dbReference>
<evidence type="ECO:0000256" key="1">
    <source>
        <dbReference type="ARBA" id="ARBA00023295"/>
    </source>
</evidence>
<dbReference type="CDD" id="cd00063">
    <property type="entry name" value="FN3"/>
    <property type="match status" value="1"/>
</dbReference>
<evidence type="ECO:0000313" key="5">
    <source>
        <dbReference type="EMBL" id="QAY73765.1"/>
    </source>
</evidence>
<dbReference type="PROSITE" id="PS50853">
    <property type="entry name" value="FN3"/>
    <property type="match status" value="1"/>
</dbReference>
<dbReference type="EMBL" id="CP035491">
    <property type="protein sequence ID" value="QAY73765.1"/>
    <property type="molecule type" value="Genomic_DNA"/>
</dbReference>
<dbReference type="KEGG" id="agf:ET445_10815"/>
<evidence type="ECO:0000313" key="6">
    <source>
        <dbReference type="Proteomes" id="UP000291259"/>
    </source>
</evidence>
<dbReference type="InterPro" id="IPR003961">
    <property type="entry name" value="FN3_dom"/>
</dbReference>
<dbReference type="PANTHER" id="PTHR34720">
    <property type="entry name" value="MICROCYSTIN DEPENDENT PROTEIN"/>
    <property type="match status" value="1"/>
</dbReference>
<proteinExistence type="predicted"/>
<keyword evidence="6" id="KW-1185">Reference proteome</keyword>
<dbReference type="NCBIfam" id="NF012211">
    <property type="entry name" value="tand_rpt_95"/>
    <property type="match status" value="1"/>
</dbReference>
<protein>
    <submittedName>
        <fullName evidence="5">Fibronectin type III domain-containing protein</fullName>
    </submittedName>
</protein>
<evidence type="ECO:0000256" key="3">
    <source>
        <dbReference type="SAM" id="MobiDB-lite"/>
    </source>
</evidence>
<organism evidence="5 6">
    <name type="scientific">Agromyces protaetiae</name>
    <dbReference type="NCBI Taxonomy" id="2509455"/>
    <lineage>
        <taxon>Bacteria</taxon>
        <taxon>Bacillati</taxon>
        <taxon>Actinomycetota</taxon>
        <taxon>Actinomycetes</taxon>
        <taxon>Micrococcales</taxon>
        <taxon>Microbacteriaceae</taxon>
        <taxon>Agromyces</taxon>
    </lineage>
</organism>
<dbReference type="SUPFAM" id="SSF49265">
    <property type="entry name" value="Fibronectin type III"/>
    <property type="match status" value="1"/>
</dbReference>
<feature type="region of interest" description="Disordered" evidence="3">
    <location>
        <begin position="1171"/>
        <end position="1205"/>
    </location>
</feature>
<evidence type="ECO:0000256" key="2">
    <source>
        <dbReference type="ARBA" id="ARBA00023326"/>
    </source>
</evidence>
<keyword evidence="1" id="KW-0326">Glycosidase</keyword>
<reference evidence="5 6" key="1">
    <citation type="submission" date="2019-01" db="EMBL/GenBank/DDBJ databases">
        <title>Genome sequencing of strain FW100M-8.</title>
        <authorList>
            <person name="Heo J."/>
            <person name="Kim S.-J."/>
            <person name="Kim J.-S."/>
            <person name="Hong S.-B."/>
            <person name="Kwon S.-W."/>
        </authorList>
    </citation>
    <scope>NUCLEOTIDE SEQUENCE [LARGE SCALE GENOMIC DNA]</scope>
    <source>
        <strain evidence="5 6">FW100M-8</strain>
    </source>
</reference>
<keyword evidence="2" id="KW-0624">Polysaccharide degradation</keyword>
<evidence type="ECO:0000259" key="4">
    <source>
        <dbReference type="PROSITE" id="PS50853"/>
    </source>
</evidence>
<dbReference type="OrthoDB" id="5241356at2"/>